<sequence>MDTNLTNYLKFLENSSKFKAMDKAAKAQMLSQINELIKSDALWVRNSHKDEIKRRISKALFARLYSDKKDEIIAKIKEEKIAIFSVFSKEANQKYPKELKEHRKRGDIEFAVAFGRGKDESGENIFATTFIAFAKSVSLPISPIAQRVVRKYECGGKYICGINRFKIYDAFDESSEFYGIAKKCDIINFNKQCEINLALLKELIYLPEWIKDFAFTHAKALFFDRLCDEIISANRQIIGSITGQTARSLWSDNYDVSLYFKKVENEKILTKK</sequence>
<reference evidence="1 2" key="1">
    <citation type="submission" date="2023-06" db="EMBL/GenBank/DDBJ databases">
        <title>Campylobacter magnum sp. nov., isolated from cecal contents of domestic pigs (Sus scrofa domesticus).</title>
        <authorList>
            <person name="Papic B."/>
            <person name="Gruntar I."/>
        </authorList>
    </citation>
    <scope>NUCLEOTIDE SEQUENCE [LARGE SCALE GENOMIC DNA]</scope>
    <source>
        <strain evidence="2">34484-21</strain>
    </source>
</reference>
<dbReference type="Proteomes" id="UP001171111">
    <property type="component" value="Unassembled WGS sequence"/>
</dbReference>
<evidence type="ECO:0000313" key="2">
    <source>
        <dbReference type="Proteomes" id="UP001171111"/>
    </source>
</evidence>
<name>A0ABT8T6A8_9BACT</name>
<keyword evidence="2" id="KW-1185">Reference proteome</keyword>
<organism evidence="1 2">
    <name type="scientific">Campylobacter magnus</name>
    <dbReference type="NCBI Taxonomy" id="3026462"/>
    <lineage>
        <taxon>Bacteria</taxon>
        <taxon>Pseudomonadati</taxon>
        <taxon>Campylobacterota</taxon>
        <taxon>Epsilonproteobacteria</taxon>
        <taxon>Campylobacterales</taxon>
        <taxon>Campylobacteraceae</taxon>
        <taxon>Campylobacter</taxon>
    </lineage>
</organism>
<evidence type="ECO:0000313" key="1">
    <source>
        <dbReference type="EMBL" id="MDO2409201.1"/>
    </source>
</evidence>
<protein>
    <submittedName>
        <fullName evidence="1">Uncharacterized protein</fullName>
    </submittedName>
</protein>
<dbReference type="RefSeq" id="WP_302244043.1">
    <property type="nucleotide sequence ID" value="NZ_JAULJQ010000003.1"/>
</dbReference>
<dbReference type="EMBL" id="JAULJQ010000003">
    <property type="protein sequence ID" value="MDO2409201.1"/>
    <property type="molecule type" value="Genomic_DNA"/>
</dbReference>
<comment type="caution">
    <text evidence="1">The sequence shown here is derived from an EMBL/GenBank/DDBJ whole genome shotgun (WGS) entry which is preliminary data.</text>
</comment>
<accession>A0ABT8T6A8</accession>
<proteinExistence type="predicted"/>
<gene>
    <name evidence="1" type="ORF">Q2362_03685</name>
</gene>